<feature type="compositionally biased region" description="Low complexity" evidence="1">
    <location>
        <begin position="62"/>
        <end position="74"/>
    </location>
</feature>
<keyword evidence="2" id="KW-0812">Transmembrane</keyword>
<sequence length="197" mass="22408">MPPPVLLHLLPSPPYTFPSYPAFFLHFSPTSCSFQFSSIFLKASSILPVFYSNLCPPPRSPPSSSSSNPFSSSSTPPPHAHSISPPCPSKFPPSYLFSYPSSSFSKLFPFYIPILFSTIFNIASIFFSIFYPKLNISFFFSAVFKIRSIVFTVLTSILFFSPASCYFLHHFLLLFSLQKFLLFQFFFFFMQIIVAPR</sequence>
<evidence type="ECO:0000313" key="4">
    <source>
        <dbReference type="Proteomes" id="UP000597762"/>
    </source>
</evidence>
<dbReference type="EMBL" id="CAHIKZ030000788">
    <property type="protein sequence ID" value="CAE1238782.1"/>
    <property type="molecule type" value="Genomic_DNA"/>
</dbReference>
<comment type="caution">
    <text evidence="3">The sequence shown here is derived from an EMBL/GenBank/DDBJ whole genome shotgun (WGS) entry which is preliminary data.</text>
</comment>
<protein>
    <submittedName>
        <fullName evidence="3">Uncharacterized protein</fullName>
    </submittedName>
</protein>
<feature type="transmembrane region" description="Helical" evidence="2">
    <location>
        <begin position="108"/>
        <end position="130"/>
    </location>
</feature>
<feature type="region of interest" description="Disordered" evidence="1">
    <location>
        <begin position="62"/>
        <end position="84"/>
    </location>
</feature>
<evidence type="ECO:0000313" key="3">
    <source>
        <dbReference type="EMBL" id="CAE1238782.1"/>
    </source>
</evidence>
<evidence type="ECO:0000256" key="1">
    <source>
        <dbReference type="SAM" id="MobiDB-lite"/>
    </source>
</evidence>
<keyword evidence="4" id="KW-1185">Reference proteome</keyword>
<evidence type="ECO:0000256" key="2">
    <source>
        <dbReference type="SAM" id="Phobius"/>
    </source>
</evidence>
<accession>A0A812BPG0</accession>
<dbReference type="AlphaFoldDB" id="A0A812BPG0"/>
<organism evidence="3 4">
    <name type="scientific">Acanthosepion pharaonis</name>
    <name type="common">Pharaoh cuttlefish</name>
    <name type="synonym">Sepia pharaonis</name>
    <dbReference type="NCBI Taxonomy" id="158019"/>
    <lineage>
        <taxon>Eukaryota</taxon>
        <taxon>Metazoa</taxon>
        <taxon>Spiralia</taxon>
        <taxon>Lophotrochozoa</taxon>
        <taxon>Mollusca</taxon>
        <taxon>Cephalopoda</taxon>
        <taxon>Coleoidea</taxon>
        <taxon>Decapodiformes</taxon>
        <taxon>Sepiida</taxon>
        <taxon>Sepiina</taxon>
        <taxon>Sepiidae</taxon>
        <taxon>Acanthosepion</taxon>
    </lineage>
</organism>
<reference evidence="3" key="1">
    <citation type="submission" date="2021-01" db="EMBL/GenBank/DDBJ databases">
        <authorList>
            <person name="Li R."/>
            <person name="Bekaert M."/>
        </authorList>
    </citation>
    <scope>NUCLEOTIDE SEQUENCE</scope>
    <source>
        <strain evidence="3">Farmed</strain>
    </source>
</reference>
<gene>
    <name evidence="3" type="ORF">SPHA_21479</name>
</gene>
<feature type="transmembrane region" description="Helical" evidence="2">
    <location>
        <begin position="172"/>
        <end position="194"/>
    </location>
</feature>
<feature type="transmembrane region" description="Helical" evidence="2">
    <location>
        <begin position="136"/>
        <end position="160"/>
    </location>
</feature>
<feature type="compositionally biased region" description="Pro residues" evidence="1">
    <location>
        <begin position="75"/>
        <end position="84"/>
    </location>
</feature>
<proteinExistence type="predicted"/>
<keyword evidence="2" id="KW-0472">Membrane</keyword>
<name>A0A812BPG0_ACAPH</name>
<dbReference type="Proteomes" id="UP000597762">
    <property type="component" value="Unassembled WGS sequence"/>
</dbReference>
<keyword evidence="2" id="KW-1133">Transmembrane helix</keyword>